<evidence type="ECO:0000256" key="15">
    <source>
        <dbReference type="ARBA" id="ARBA00048247"/>
    </source>
</evidence>
<dbReference type="EMBL" id="ONZG01000019">
    <property type="protein sequence ID" value="SPJ31280.1"/>
    <property type="molecule type" value="Genomic_DNA"/>
</dbReference>
<dbReference type="HAMAP" id="MF_01631">
    <property type="entry name" value="GlmU"/>
    <property type="match status" value="1"/>
</dbReference>
<dbReference type="AlphaFoldDB" id="A0A2R8CFS8"/>
<evidence type="ECO:0000256" key="9">
    <source>
        <dbReference type="ARBA" id="ARBA00022842"/>
    </source>
</evidence>
<feature type="binding site" evidence="18">
    <location>
        <position position="319"/>
    </location>
    <ligand>
        <name>UDP-N-acetyl-alpha-D-glucosamine</name>
        <dbReference type="ChEBI" id="CHEBI:57705"/>
    </ligand>
</feature>
<dbReference type="GO" id="GO:0000287">
    <property type="term" value="F:magnesium ion binding"/>
    <property type="evidence" value="ECO:0007669"/>
    <property type="project" value="UniProtKB-UniRule"/>
</dbReference>
<name>A0A2R8CFS8_9RHOB</name>
<dbReference type="PANTHER" id="PTHR43584:SF3">
    <property type="entry name" value="BIFUNCTIONAL PROTEIN GLMU"/>
    <property type="match status" value="1"/>
</dbReference>
<dbReference type="Pfam" id="PF00132">
    <property type="entry name" value="Hexapep"/>
    <property type="match status" value="1"/>
</dbReference>
<dbReference type="InterPro" id="IPR038009">
    <property type="entry name" value="GlmU_C_LbH"/>
</dbReference>
<keyword evidence="7 18" id="KW-0479">Metal-binding</keyword>
<keyword evidence="13 18" id="KW-0012">Acyltransferase</keyword>
<dbReference type="GO" id="GO:0071555">
    <property type="term" value="P:cell wall organization"/>
    <property type="evidence" value="ECO:0007669"/>
    <property type="project" value="UniProtKB-KW"/>
</dbReference>
<keyword evidence="10 18" id="KW-0133">Cell shape</keyword>
<comment type="pathway">
    <text evidence="18">Nucleotide-sugar biosynthesis; UDP-N-acetyl-alpha-D-glucosamine biosynthesis; UDP-N-acetyl-alpha-D-glucosamine from N-acetyl-alpha-D-glucosamine 1-phosphate: step 1/1.</text>
</comment>
<dbReference type="NCBIfam" id="NF010933">
    <property type="entry name" value="PRK14353.1"/>
    <property type="match status" value="1"/>
</dbReference>
<evidence type="ECO:0000256" key="18">
    <source>
        <dbReference type="HAMAP-Rule" id="MF_01631"/>
    </source>
</evidence>
<feature type="binding site" evidence="18">
    <location>
        <position position="301"/>
    </location>
    <ligand>
        <name>UDP-N-acetyl-alpha-D-glucosamine</name>
        <dbReference type="ChEBI" id="CHEBI:57705"/>
    </ligand>
</feature>
<keyword evidence="12 18" id="KW-0511">Multifunctional enzyme</keyword>
<evidence type="ECO:0000256" key="5">
    <source>
        <dbReference type="ARBA" id="ARBA00022679"/>
    </source>
</evidence>
<dbReference type="NCBIfam" id="TIGR01173">
    <property type="entry name" value="glmU"/>
    <property type="match status" value="1"/>
</dbReference>
<feature type="binding site" evidence="18">
    <location>
        <position position="60"/>
    </location>
    <ligand>
        <name>UDP-N-acetyl-alpha-D-glucosamine</name>
        <dbReference type="ChEBI" id="CHEBI:57705"/>
    </ligand>
</feature>
<keyword evidence="21" id="KW-1185">Reference proteome</keyword>
<comment type="caution">
    <text evidence="18">Lacks conserved residue(s) required for the propagation of feature annotation.</text>
</comment>
<proteinExistence type="inferred from homology"/>
<reference evidence="21" key="1">
    <citation type="submission" date="2018-03" db="EMBL/GenBank/DDBJ databases">
        <authorList>
            <person name="Rodrigo-Torres L."/>
            <person name="Arahal R. D."/>
            <person name="Lucena T."/>
        </authorList>
    </citation>
    <scope>NUCLEOTIDE SEQUENCE [LARGE SCALE GENOMIC DNA]</scope>
    <source>
        <strain evidence="21">CECT 7615</strain>
    </source>
</reference>
<evidence type="ECO:0000256" key="3">
    <source>
        <dbReference type="ARBA" id="ARBA00007947"/>
    </source>
</evidence>
<dbReference type="UniPathway" id="UPA00973"/>
<dbReference type="SUPFAM" id="SSF53448">
    <property type="entry name" value="Nucleotide-diphospho-sugar transferases"/>
    <property type="match status" value="1"/>
</dbReference>
<evidence type="ECO:0000256" key="4">
    <source>
        <dbReference type="ARBA" id="ARBA00022490"/>
    </source>
</evidence>
<evidence type="ECO:0000313" key="21">
    <source>
        <dbReference type="Proteomes" id="UP000244898"/>
    </source>
</evidence>
<comment type="pathway">
    <text evidence="18">Bacterial outer membrane biogenesis; LPS lipid A biosynthesis.</text>
</comment>
<comment type="catalytic activity">
    <reaction evidence="15 18">
        <text>alpha-D-glucosamine 1-phosphate + acetyl-CoA = N-acetyl-alpha-D-glucosamine 1-phosphate + CoA + H(+)</text>
        <dbReference type="Rhea" id="RHEA:13725"/>
        <dbReference type="ChEBI" id="CHEBI:15378"/>
        <dbReference type="ChEBI" id="CHEBI:57287"/>
        <dbReference type="ChEBI" id="CHEBI:57288"/>
        <dbReference type="ChEBI" id="CHEBI:57776"/>
        <dbReference type="ChEBI" id="CHEBI:58516"/>
        <dbReference type="EC" id="2.3.1.157"/>
    </reaction>
</comment>
<dbReference type="EC" id="2.7.7.23" evidence="18"/>
<evidence type="ECO:0000256" key="7">
    <source>
        <dbReference type="ARBA" id="ARBA00022723"/>
    </source>
</evidence>
<feature type="binding site" evidence="18">
    <location>
        <position position="140"/>
    </location>
    <ligand>
        <name>UDP-N-acetyl-alpha-D-glucosamine</name>
        <dbReference type="ChEBI" id="CHEBI:57705"/>
    </ligand>
</feature>
<keyword evidence="9 18" id="KW-0460">Magnesium</keyword>
<dbReference type="PANTHER" id="PTHR43584">
    <property type="entry name" value="NUCLEOTIDYL TRANSFERASE"/>
    <property type="match status" value="1"/>
</dbReference>
<dbReference type="GO" id="GO:0009245">
    <property type="term" value="P:lipid A biosynthetic process"/>
    <property type="evidence" value="ECO:0007669"/>
    <property type="project" value="UniProtKB-UniRule"/>
</dbReference>
<keyword evidence="8 18" id="KW-0677">Repeat</keyword>
<dbReference type="GO" id="GO:0008360">
    <property type="term" value="P:regulation of cell shape"/>
    <property type="evidence" value="ECO:0007669"/>
    <property type="project" value="UniProtKB-KW"/>
</dbReference>
<evidence type="ECO:0000256" key="11">
    <source>
        <dbReference type="ARBA" id="ARBA00022984"/>
    </source>
</evidence>
<feature type="binding site" evidence="18">
    <location>
        <begin position="65"/>
        <end position="66"/>
    </location>
    <ligand>
        <name>UDP-N-acetyl-alpha-D-glucosamine</name>
        <dbReference type="ChEBI" id="CHEBI:57705"/>
    </ligand>
</feature>
<dbReference type="GO" id="GO:0006048">
    <property type="term" value="P:UDP-N-acetylglucosamine biosynthetic process"/>
    <property type="evidence" value="ECO:0007669"/>
    <property type="project" value="UniProtKB-UniPathway"/>
</dbReference>
<dbReference type="InterPro" id="IPR001451">
    <property type="entry name" value="Hexapep"/>
</dbReference>
<feature type="binding site" evidence="18">
    <location>
        <position position="373"/>
    </location>
    <ligand>
        <name>acetyl-CoA</name>
        <dbReference type="ChEBI" id="CHEBI:57288"/>
    </ligand>
</feature>
<comment type="catalytic activity">
    <reaction evidence="16 18">
        <text>N-acetyl-alpha-D-glucosamine 1-phosphate + UTP + H(+) = UDP-N-acetyl-alpha-D-glucosamine + diphosphate</text>
        <dbReference type="Rhea" id="RHEA:13509"/>
        <dbReference type="ChEBI" id="CHEBI:15378"/>
        <dbReference type="ChEBI" id="CHEBI:33019"/>
        <dbReference type="ChEBI" id="CHEBI:46398"/>
        <dbReference type="ChEBI" id="CHEBI:57705"/>
        <dbReference type="ChEBI" id="CHEBI:57776"/>
        <dbReference type="EC" id="2.7.7.23"/>
    </reaction>
</comment>
<feature type="region of interest" description="Linker" evidence="18">
    <location>
        <begin position="215"/>
        <end position="235"/>
    </location>
</feature>
<feature type="binding site" evidence="18">
    <location>
        <position position="126"/>
    </location>
    <ligand>
        <name>UDP-N-acetyl-alpha-D-glucosamine</name>
        <dbReference type="ChEBI" id="CHEBI:57705"/>
    </ligand>
</feature>
<organism evidence="20 21">
    <name type="scientific">Falsiruegeria mediterranea M17</name>
    <dbReference type="NCBI Taxonomy" id="1200281"/>
    <lineage>
        <taxon>Bacteria</taxon>
        <taxon>Pseudomonadati</taxon>
        <taxon>Pseudomonadota</taxon>
        <taxon>Alphaproteobacteria</taxon>
        <taxon>Rhodobacterales</taxon>
        <taxon>Roseobacteraceae</taxon>
        <taxon>Falsiruegeria</taxon>
    </lineage>
</organism>
<comment type="function">
    <text evidence="17 18">Catalyzes the last two sequential reactions in the de novo biosynthetic pathway for UDP-N-acetylglucosamine (UDP-GlcNAc). The C-terminal domain catalyzes the transfer of acetyl group from acetyl coenzyme A to glucosamine-1-phosphate (GlcN-1-P) to produce N-acetylglucosamine-1-phosphate (GlcNAc-1-P), which is converted into UDP-GlcNAc by the transfer of uridine 5-monophosphate (from uridine 5-triphosphate), a reaction catalyzed by the N-terminal domain.</text>
</comment>
<evidence type="ECO:0000256" key="12">
    <source>
        <dbReference type="ARBA" id="ARBA00023268"/>
    </source>
</evidence>
<keyword evidence="5 18" id="KW-0808">Transferase</keyword>
<evidence type="ECO:0000256" key="13">
    <source>
        <dbReference type="ARBA" id="ARBA00023315"/>
    </source>
</evidence>
<dbReference type="Gene3D" id="3.90.550.10">
    <property type="entry name" value="Spore Coat Polysaccharide Biosynthesis Protein SpsA, Chain A"/>
    <property type="match status" value="1"/>
</dbReference>
<dbReference type="InterPro" id="IPR005882">
    <property type="entry name" value="Bifunctional_GlmU"/>
</dbReference>
<evidence type="ECO:0000256" key="17">
    <source>
        <dbReference type="ARBA" id="ARBA00049628"/>
    </source>
</evidence>
<keyword evidence="11 18" id="KW-0573">Peptidoglycan synthesis</keyword>
<comment type="subcellular location">
    <subcellularLocation>
        <location evidence="1 18">Cytoplasm</location>
    </subcellularLocation>
</comment>
<dbReference type="SUPFAM" id="SSF51161">
    <property type="entry name" value="Trimeric LpxA-like enzymes"/>
    <property type="match status" value="1"/>
</dbReference>
<feature type="binding site" evidence="18">
    <location>
        <position position="155"/>
    </location>
    <ligand>
        <name>UDP-N-acetyl-alpha-D-glucosamine</name>
        <dbReference type="ChEBI" id="CHEBI:57705"/>
    </ligand>
</feature>
<dbReference type="GO" id="GO:0003977">
    <property type="term" value="F:UDP-N-acetylglucosamine diphosphorylase activity"/>
    <property type="evidence" value="ECO:0007669"/>
    <property type="project" value="UniProtKB-UniRule"/>
</dbReference>
<feature type="region of interest" description="Pyrophosphorylase" evidence="18">
    <location>
        <begin position="1"/>
        <end position="214"/>
    </location>
</feature>
<dbReference type="InterPro" id="IPR029044">
    <property type="entry name" value="Nucleotide-diphossugar_trans"/>
</dbReference>
<dbReference type="Gene3D" id="2.160.10.10">
    <property type="entry name" value="Hexapeptide repeat proteins"/>
    <property type="match status" value="1"/>
</dbReference>
<evidence type="ECO:0000259" key="19">
    <source>
        <dbReference type="Pfam" id="PF12804"/>
    </source>
</evidence>
<comment type="cofactor">
    <cofactor evidence="18">
        <name>Mg(2+)</name>
        <dbReference type="ChEBI" id="CHEBI:18420"/>
    </cofactor>
    <text evidence="18">Binds 1 Mg(2+) ion per subunit.</text>
</comment>
<evidence type="ECO:0000313" key="20">
    <source>
        <dbReference type="EMBL" id="SPJ31280.1"/>
    </source>
</evidence>
<evidence type="ECO:0000256" key="2">
    <source>
        <dbReference type="ARBA" id="ARBA00007707"/>
    </source>
</evidence>
<dbReference type="UniPathway" id="UPA00113">
    <property type="reaction ID" value="UER00532"/>
</dbReference>
<sequence length="432" mass="44996">MRSADPKVLHKVAGVPMVIHALNAAAPLAPERRLVVVGHGGAAVRAQVQAHDASIEFVDQTEQLGTGHAVDQARAALADFDGDVAVLLGDTPFISPDTLSRIRDRRAEGSDLVVLGFEAADPGKYGRLVAQGDRLERIVEAKDATPEELAIRLCNSGVICADRALMFDLIAQLNDDNASGEYYLTDIIGLANDAGRTCSVVVCDEAETLGVNSRIDLAAADGIFQARARQAAMAAGVTLQAPDTVYFSYDTQLGQDVIVEPNVVFGLGVRVEDGVTIRAFSHLEGCHVAPGATVGPYARLRPGSTIGAGARVGNFVETKNADIAAGAKLNHLSYIGDAEVGAEANIGAGTITCNYDGVSKHRTEIGAGAFIGSNASLVAPVSVGAGAIVGAGSVVTRNVPDHALAVARADQKTLPDLARKLRERRLAMKAKK</sequence>
<dbReference type="InterPro" id="IPR011004">
    <property type="entry name" value="Trimer_LpxA-like_sf"/>
</dbReference>
<dbReference type="CDD" id="cd03353">
    <property type="entry name" value="LbH_GlmU_C"/>
    <property type="match status" value="1"/>
</dbReference>
<feature type="region of interest" description="N-acetyltransferase" evidence="18">
    <location>
        <begin position="236"/>
        <end position="432"/>
    </location>
</feature>
<evidence type="ECO:0000256" key="10">
    <source>
        <dbReference type="ARBA" id="ARBA00022960"/>
    </source>
</evidence>
<keyword evidence="6 18" id="KW-0548">Nucleotidyltransferase</keyword>
<evidence type="ECO:0000256" key="16">
    <source>
        <dbReference type="ARBA" id="ARBA00048493"/>
    </source>
</evidence>
<accession>A0A2R8CFS8</accession>
<feature type="binding site" evidence="18">
    <location>
        <position position="348"/>
    </location>
    <ligand>
        <name>acetyl-CoA</name>
        <dbReference type="ChEBI" id="CHEBI:57288"/>
    </ligand>
</feature>
<evidence type="ECO:0000256" key="14">
    <source>
        <dbReference type="ARBA" id="ARBA00023316"/>
    </source>
</evidence>
<dbReference type="GO" id="GO:0019134">
    <property type="term" value="F:glucosamine-1-phosphate N-acetyltransferase activity"/>
    <property type="evidence" value="ECO:0007669"/>
    <property type="project" value="UniProtKB-UniRule"/>
</dbReference>
<evidence type="ECO:0000256" key="1">
    <source>
        <dbReference type="ARBA" id="ARBA00004496"/>
    </source>
</evidence>
<gene>
    <name evidence="18 20" type="primary">glmU</name>
    <name evidence="20" type="ORF">TRM7615_04823</name>
</gene>
<comment type="pathway">
    <text evidence="18">Nucleotide-sugar biosynthesis; UDP-N-acetyl-alpha-D-glucosamine biosynthesis; N-acetyl-alpha-D-glucosamine 1-phosphate from alpha-D-glucosamine 6-phosphate (route II): step 2/2.</text>
</comment>
<dbReference type="CDD" id="cd02540">
    <property type="entry name" value="GT2_GlmU_N_bac"/>
    <property type="match status" value="1"/>
</dbReference>
<comment type="similarity">
    <text evidence="3 18">In the N-terminal section; belongs to the N-acetylglucosamine-1-phosphate uridyltransferase family.</text>
</comment>
<feature type="binding site" evidence="18">
    <location>
        <position position="7"/>
    </location>
    <ligand>
        <name>UDP-N-acetyl-alpha-D-glucosamine</name>
        <dbReference type="ChEBI" id="CHEBI:57705"/>
    </ligand>
</feature>
<dbReference type="Proteomes" id="UP000244898">
    <property type="component" value="Unassembled WGS sequence"/>
</dbReference>
<feature type="binding site" evidence="18">
    <location>
        <position position="90"/>
    </location>
    <ligand>
        <name>Mg(2+)</name>
        <dbReference type="ChEBI" id="CHEBI:18420"/>
    </ligand>
</feature>
<feature type="binding site" evidence="18">
    <location>
        <position position="408"/>
    </location>
    <ligand>
        <name>acetyl-CoA</name>
        <dbReference type="ChEBI" id="CHEBI:57288"/>
    </ligand>
</feature>
<dbReference type="EC" id="2.3.1.157" evidence="18"/>
<feature type="domain" description="MobA-like NTP transferase" evidence="19">
    <location>
        <begin position="4"/>
        <end position="119"/>
    </location>
</feature>
<dbReference type="GO" id="GO:0016020">
    <property type="term" value="C:membrane"/>
    <property type="evidence" value="ECO:0007669"/>
    <property type="project" value="GOC"/>
</dbReference>
<keyword evidence="4 18" id="KW-0963">Cytoplasm</keyword>
<dbReference type="InterPro" id="IPR018357">
    <property type="entry name" value="Hexapep_transf_CS"/>
</dbReference>
<dbReference type="PROSITE" id="PS00101">
    <property type="entry name" value="HEXAPEP_TRANSFERASES"/>
    <property type="match status" value="1"/>
</dbReference>
<protein>
    <recommendedName>
        <fullName evidence="18">Bifunctional protein GlmU</fullName>
    </recommendedName>
    <domain>
        <recommendedName>
            <fullName evidence="18">UDP-N-acetylglucosamine pyrophosphorylase</fullName>
            <ecNumber evidence="18">2.7.7.23</ecNumber>
        </recommendedName>
        <alternativeName>
            <fullName evidence="18">N-acetylglucosamine-1-phosphate uridyltransferase</fullName>
        </alternativeName>
    </domain>
    <domain>
        <recommendedName>
            <fullName evidence="18">Glucosamine-1-phosphate N-acetyltransferase</fullName>
            <ecNumber evidence="18">2.3.1.157</ecNumber>
        </recommendedName>
    </domain>
</protein>
<dbReference type="InterPro" id="IPR025877">
    <property type="entry name" value="MobA-like_NTP_Trfase"/>
</dbReference>
<feature type="binding site" evidence="18">
    <location>
        <position position="345"/>
    </location>
    <ligand>
        <name>UDP-N-acetyl-alpha-D-glucosamine</name>
        <dbReference type="ChEBI" id="CHEBI:57705"/>
    </ligand>
</feature>
<dbReference type="Pfam" id="PF12804">
    <property type="entry name" value="NTP_transf_3"/>
    <property type="match status" value="1"/>
</dbReference>
<dbReference type="GO" id="GO:0005737">
    <property type="term" value="C:cytoplasm"/>
    <property type="evidence" value="ECO:0007669"/>
    <property type="project" value="UniProtKB-SubCell"/>
</dbReference>
<feature type="binding site" evidence="18">
    <location>
        <position position="391"/>
    </location>
    <ligand>
        <name>acetyl-CoA</name>
        <dbReference type="ChEBI" id="CHEBI:57288"/>
    </ligand>
</feature>
<feature type="binding site" evidence="18">
    <location>
        <position position="334"/>
    </location>
    <ligand>
        <name>UDP-N-acetyl-alpha-D-glucosamine</name>
        <dbReference type="ChEBI" id="CHEBI:57705"/>
    </ligand>
</feature>
<evidence type="ECO:0000256" key="6">
    <source>
        <dbReference type="ARBA" id="ARBA00022695"/>
    </source>
</evidence>
<feature type="active site" description="Proton acceptor" evidence="18">
    <location>
        <position position="331"/>
    </location>
</feature>
<feature type="binding site" evidence="18">
    <location>
        <position position="212"/>
    </location>
    <ligand>
        <name>Mg(2+)</name>
        <dbReference type="ChEBI" id="CHEBI:18420"/>
    </ligand>
</feature>
<feature type="binding site" evidence="18">
    <location>
        <begin position="354"/>
        <end position="355"/>
    </location>
    <ligand>
        <name>acetyl-CoA</name>
        <dbReference type="ChEBI" id="CHEBI:57288"/>
    </ligand>
</feature>
<feature type="binding site" evidence="18">
    <location>
        <position position="212"/>
    </location>
    <ligand>
        <name>UDP-N-acetyl-alpha-D-glucosamine</name>
        <dbReference type="ChEBI" id="CHEBI:57705"/>
    </ligand>
</feature>
<dbReference type="GO" id="GO:0009252">
    <property type="term" value="P:peptidoglycan biosynthetic process"/>
    <property type="evidence" value="ECO:0007669"/>
    <property type="project" value="UniProtKB-UniRule"/>
</dbReference>
<comment type="subunit">
    <text evidence="18">Homotrimer.</text>
</comment>
<evidence type="ECO:0000256" key="8">
    <source>
        <dbReference type="ARBA" id="ARBA00022737"/>
    </source>
</evidence>
<dbReference type="GO" id="GO:0000902">
    <property type="term" value="P:cell morphogenesis"/>
    <property type="evidence" value="ECO:0007669"/>
    <property type="project" value="UniProtKB-UniRule"/>
</dbReference>
<dbReference type="InterPro" id="IPR050065">
    <property type="entry name" value="GlmU-like"/>
</dbReference>
<keyword evidence="14 18" id="KW-0961">Cell wall biogenesis/degradation</keyword>
<comment type="similarity">
    <text evidence="2 18">In the C-terminal section; belongs to the transferase hexapeptide repeat family.</text>
</comment>